<sequence length="700" mass="76959">MVESDTQERQGEMKEELAQVHNALRKRRTWWSSEERFKEPGKRPREGGLAAEQTGPEEHRQEHDEMIAEKMPPPLGMDLKAPRQRNRHGGCRNPVNMEDPEQLSKRLEGQNARAAEKRDGEEYLDKHSDVYKCRNDAGARGNKLDDIRVKRRQSQAALVDGRGAIASKHDCTNALASTKRNRRLASVFAALKEDDSLFAVEALACASMSMARADDWLRACKGRARGANGIRLAPKAWRQGGKGGGEMQTLHDTMGQVHEEERDLSLNAFMDNITKIHAVASSVPLPQESGVSEHQLGLAQVETGPQGSCKGTPVKDMRALGPRRPRDQGCAGEIKRRCEAMQWACRQYGRFWSSRISDAITKEMFKAFVPGAGLSELATLVLGERRLKALDSTMSHTADDYEEFDLRACINGLQGLALCSAAEMRDVICMASDSILMSDSNWAPRKSMAAGQNYGNQVGERGGGRKMGPPGIHAGTVPMAAITETIKMRKVSESNKTRNIKNRSPNEDEREIWEEGPGRIQVGINEFPSARAARLRLIVRANAFRSAVDPLGALAWHALAPAEQDALATADPGKVPCTRLSLFLRASLINHSEAPNAAWLVAGGVIAVRATESGRRAHTEFGSTGAVTRHADGEMAFVPAAVAAACAPAAARLCQPRPYVCGRRWCRAFPLRRVDKRLAAQAPWALAGRWLGWARDWQRL</sequence>
<protein>
    <recommendedName>
        <fullName evidence="4">SET domain-containing protein</fullName>
    </recommendedName>
</protein>
<reference evidence="2" key="1">
    <citation type="submission" date="2023-10" db="EMBL/GenBank/DDBJ databases">
        <authorList>
            <person name="Chen Y."/>
            <person name="Shah S."/>
            <person name="Dougan E. K."/>
            <person name="Thang M."/>
            <person name="Chan C."/>
        </authorList>
    </citation>
    <scope>NUCLEOTIDE SEQUENCE [LARGE SCALE GENOMIC DNA]</scope>
</reference>
<organism evidence="2 3">
    <name type="scientific">Prorocentrum cordatum</name>
    <dbReference type="NCBI Taxonomy" id="2364126"/>
    <lineage>
        <taxon>Eukaryota</taxon>
        <taxon>Sar</taxon>
        <taxon>Alveolata</taxon>
        <taxon>Dinophyceae</taxon>
        <taxon>Prorocentrales</taxon>
        <taxon>Prorocentraceae</taxon>
        <taxon>Prorocentrum</taxon>
    </lineage>
</organism>
<dbReference type="Proteomes" id="UP001189429">
    <property type="component" value="Unassembled WGS sequence"/>
</dbReference>
<feature type="compositionally biased region" description="Basic and acidic residues" evidence="1">
    <location>
        <begin position="33"/>
        <end position="46"/>
    </location>
</feature>
<comment type="caution">
    <text evidence="2">The sequence shown here is derived from an EMBL/GenBank/DDBJ whole genome shotgun (WGS) entry which is preliminary data.</text>
</comment>
<feature type="region of interest" description="Disordered" evidence="1">
    <location>
        <begin position="302"/>
        <end position="328"/>
    </location>
</feature>
<name>A0ABN9SBL4_9DINO</name>
<keyword evidence="3" id="KW-1185">Reference proteome</keyword>
<proteinExistence type="predicted"/>
<evidence type="ECO:0000256" key="1">
    <source>
        <dbReference type="SAM" id="MobiDB-lite"/>
    </source>
</evidence>
<evidence type="ECO:0000313" key="3">
    <source>
        <dbReference type="Proteomes" id="UP001189429"/>
    </source>
</evidence>
<feature type="region of interest" description="Disordered" evidence="1">
    <location>
        <begin position="492"/>
        <end position="512"/>
    </location>
</feature>
<evidence type="ECO:0000313" key="2">
    <source>
        <dbReference type="EMBL" id="CAK0828529.1"/>
    </source>
</evidence>
<feature type="region of interest" description="Disordered" evidence="1">
    <location>
        <begin position="1"/>
        <end position="74"/>
    </location>
</feature>
<accession>A0ABN9SBL4</accession>
<dbReference type="EMBL" id="CAUYUJ010010091">
    <property type="protein sequence ID" value="CAK0828529.1"/>
    <property type="molecule type" value="Genomic_DNA"/>
</dbReference>
<gene>
    <name evidence="2" type="ORF">PCOR1329_LOCUS27726</name>
</gene>
<feature type="compositionally biased region" description="Basic and acidic residues" evidence="1">
    <location>
        <begin position="1"/>
        <end position="18"/>
    </location>
</feature>
<feature type="compositionally biased region" description="Basic and acidic residues" evidence="1">
    <location>
        <begin position="56"/>
        <end position="68"/>
    </location>
</feature>
<evidence type="ECO:0008006" key="4">
    <source>
        <dbReference type="Google" id="ProtNLM"/>
    </source>
</evidence>